<protein>
    <recommendedName>
        <fullName evidence="4">ABC transporter permease</fullName>
    </recommendedName>
</protein>
<proteinExistence type="predicted"/>
<dbReference type="InterPro" id="IPR046594">
    <property type="entry name" value="DUF6652"/>
</dbReference>
<dbReference type="Proteomes" id="UP001477672">
    <property type="component" value="Unassembled WGS sequence"/>
</dbReference>
<feature type="transmembrane region" description="Helical" evidence="1">
    <location>
        <begin position="102"/>
        <end position="124"/>
    </location>
</feature>
<keyword evidence="1" id="KW-1133">Transmembrane helix</keyword>
<accession>A0ABV1GBB5</accession>
<name>A0ABV1GBB5_9FIRM</name>
<dbReference type="Pfam" id="PF20357">
    <property type="entry name" value="DUF6652"/>
    <property type="match status" value="1"/>
</dbReference>
<dbReference type="EMBL" id="JBBMFA010000037">
    <property type="protein sequence ID" value="MEQ2519129.1"/>
    <property type="molecule type" value="Genomic_DNA"/>
</dbReference>
<evidence type="ECO:0000256" key="1">
    <source>
        <dbReference type="SAM" id="Phobius"/>
    </source>
</evidence>
<keyword evidence="3" id="KW-1185">Reference proteome</keyword>
<keyword evidence="1" id="KW-0472">Membrane</keyword>
<gene>
    <name evidence="2" type="ORF">WMO24_01560</name>
</gene>
<sequence length="174" mass="19341">MNFYEMLCIPVILFPYSVLGMLYCLFSGTLMESVFQNNGFLCILALLAWALIGFACAFLVGIRGARTLDCLRFARFAMILKLAQIPAYCIIFVLAALFSLTIFTIGFTIALAFFDGIAILMTGIPGVFSIRKSYQSGVLLRSDCLIHSLLQFVFCADVVSSIYLYRKIKRTSTG</sequence>
<feature type="transmembrane region" description="Helical" evidence="1">
    <location>
        <begin position="7"/>
        <end position="26"/>
    </location>
</feature>
<evidence type="ECO:0000313" key="2">
    <source>
        <dbReference type="EMBL" id="MEQ2519129.1"/>
    </source>
</evidence>
<feature type="transmembrane region" description="Helical" evidence="1">
    <location>
        <begin position="73"/>
        <end position="96"/>
    </location>
</feature>
<reference evidence="2 3" key="1">
    <citation type="submission" date="2024-03" db="EMBL/GenBank/DDBJ databases">
        <title>Human intestinal bacterial collection.</title>
        <authorList>
            <person name="Pauvert C."/>
            <person name="Hitch T.C.A."/>
            <person name="Clavel T."/>
        </authorList>
    </citation>
    <scope>NUCLEOTIDE SEQUENCE [LARGE SCALE GENOMIC DNA]</scope>
    <source>
        <strain evidence="2 3">CLA-JM-H11</strain>
    </source>
</reference>
<comment type="caution">
    <text evidence="2">The sequence shown here is derived from an EMBL/GenBank/DDBJ whole genome shotgun (WGS) entry which is preliminary data.</text>
</comment>
<evidence type="ECO:0000313" key="3">
    <source>
        <dbReference type="Proteomes" id="UP001477672"/>
    </source>
</evidence>
<organism evidence="2 3">
    <name type="scientific">Ruthenibacterium intestinale</name>
    <dbReference type="NCBI Taxonomy" id="3133163"/>
    <lineage>
        <taxon>Bacteria</taxon>
        <taxon>Bacillati</taxon>
        <taxon>Bacillota</taxon>
        <taxon>Clostridia</taxon>
        <taxon>Eubacteriales</taxon>
        <taxon>Oscillospiraceae</taxon>
        <taxon>Ruthenibacterium</taxon>
    </lineage>
</organism>
<evidence type="ECO:0008006" key="4">
    <source>
        <dbReference type="Google" id="ProtNLM"/>
    </source>
</evidence>
<dbReference type="RefSeq" id="WP_349214402.1">
    <property type="nucleotide sequence ID" value="NZ_JBBMFA010000037.1"/>
</dbReference>
<keyword evidence="1" id="KW-0812">Transmembrane</keyword>
<feature type="transmembrane region" description="Helical" evidence="1">
    <location>
        <begin position="38"/>
        <end position="61"/>
    </location>
</feature>